<gene>
    <name evidence="1" type="ORF">ABW18_19910</name>
</gene>
<comment type="caution">
    <text evidence="1">The sequence shown here is derived from an EMBL/GenBank/DDBJ whole genome shotgun (WGS) entry which is preliminary data.</text>
</comment>
<accession>A0ABR5I7P5</accession>
<keyword evidence="2" id="KW-1185">Reference proteome</keyword>
<protein>
    <submittedName>
        <fullName evidence="1">Uncharacterized protein</fullName>
    </submittedName>
</protein>
<name>A0ABR5I7P5_9ACTN</name>
<dbReference type="EMBL" id="LDTZ01000023">
    <property type="protein sequence ID" value="KNA89669.1"/>
    <property type="molecule type" value="Genomic_DNA"/>
</dbReference>
<proteinExistence type="predicted"/>
<sequence length="61" mass="6566">MTSERVAIIQNLDGMPKSCVTRPKRTDTTGVGGTFPTEIDGRAFLVQSFWMTTSSNGKTAA</sequence>
<organism evidence="1 2">
    <name type="scientific">Gordonia jacobaea</name>
    <dbReference type="NCBI Taxonomy" id="122202"/>
    <lineage>
        <taxon>Bacteria</taxon>
        <taxon>Bacillati</taxon>
        <taxon>Actinomycetota</taxon>
        <taxon>Actinomycetes</taxon>
        <taxon>Mycobacteriales</taxon>
        <taxon>Gordoniaceae</taxon>
        <taxon>Gordonia</taxon>
    </lineage>
</organism>
<reference evidence="1 2" key="1">
    <citation type="submission" date="2015-05" db="EMBL/GenBank/DDBJ databases">
        <title>Draft genome sequence of the bacterium Gordonia jacobaea a new member of the Gordonia genus.</title>
        <authorList>
            <person name="Jimenez-Galisteo G."/>
            <person name="Dominguez A."/>
            <person name="Munoz E."/>
            <person name="Vinas M."/>
        </authorList>
    </citation>
    <scope>NUCLEOTIDE SEQUENCE [LARGE SCALE GENOMIC DNA]</scope>
    <source>
        <strain evidence="2">mv1</strain>
    </source>
</reference>
<evidence type="ECO:0000313" key="1">
    <source>
        <dbReference type="EMBL" id="KNA89669.1"/>
    </source>
</evidence>
<dbReference type="Proteomes" id="UP000037247">
    <property type="component" value="Unassembled WGS sequence"/>
</dbReference>
<evidence type="ECO:0000313" key="2">
    <source>
        <dbReference type="Proteomes" id="UP000037247"/>
    </source>
</evidence>